<accession>A0AAW5PGL6</accession>
<evidence type="ECO:0000313" key="1">
    <source>
        <dbReference type="EMBL" id="MCS4279010.1"/>
    </source>
</evidence>
<sequence>MSILNVLMTHDRAFVAVDTLAQDAVTGERSEGAKLLLIPQHSIVVAGRGSGQFFLRLYHLCLEASFRRAFTIEQIMREVGPVMDQLWPNYIDAARIAQMDLDHLQAEFVVVGWSRSQERIVGTAYSKSVVEHPTRVEELVGGIAAPGQPLRGLPDSFEPEAIRAAGRRQADYLNAEEGREVAGGRFIVAFLRRGEVIVRDIGAI</sequence>
<dbReference type="Proteomes" id="UP001320691">
    <property type="component" value="Unassembled WGS sequence"/>
</dbReference>
<dbReference type="EMBL" id="JANUEK010000002">
    <property type="protein sequence ID" value="MCS4279010.1"/>
    <property type="molecule type" value="Genomic_DNA"/>
</dbReference>
<evidence type="ECO:0000313" key="2">
    <source>
        <dbReference type="Proteomes" id="UP001320691"/>
    </source>
</evidence>
<reference evidence="1" key="1">
    <citation type="submission" date="2022-08" db="EMBL/GenBank/DDBJ databases">
        <title>Genomic analyses of the natural microbiome of Caenorhabditis elegans.</title>
        <authorList>
            <person name="Samuel B."/>
        </authorList>
    </citation>
    <scope>NUCLEOTIDE SEQUENCE</scope>
    <source>
        <strain evidence="1">BIGb0277</strain>
    </source>
</reference>
<protein>
    <submittedName>
        <fullName evidence="1">Uncharacterized protein</fullName>
    </submittedName>
</protein>
<name>A0AAW5PGL6_9GAMM</name>
<gene>
    <name evidence="1" type="ORF">M2412_000977</name>
</gene>
<organism evidence="1 2">
    <name type="scientific">Stenotrophomonas rhizophila</name>
    <dbReference type="NCBI Taxonomy" id="216778"/>
    <lineage>
        <taxon>Bacteria</taxon>
        <taxon>Pseudomonadati</taxon>
        <taxon>Pseudomonadota</taxon>
        <taxon>Gammaproteobacteria</taxon>
        <taxon>Lysobacterales</taxon>
        <taxon>Lysobacteraceae</taxon>
        <taxon>Stenotrophomonas</taxon>
    </lineage>
</organism>
<dbReference type="RefSeq" id="WP_259259773.1">
    <property type="nucleotide sequence ID" value="NZ_JANUEK010000002.1"/>
</dbReference>
<dbReference type="AlphaFoldDB" id="A0AAW5PGL6"/>
<comment type="caution">
    <text evidence="1">The sequence shown here is derived from an EMBL/GenBank/DDBJ whole genome shotgun (WGS) entry which is preliminary data.</text>
</comment>
<proteinExistence type="predicted"/>